<organism evidence="2 3">
    <name type="scientific">Marinobacter mobilis</name>
    <dbReference type="NCBI Taxonomy" id="488533"/>
    <lineage>
        <taxon>Bacteria</taxon>
        <taxon>Pseudomonadati</taxon>
        <taxon>Pseudomonadota</taxon>
        <taxon>Gammaproteobacteria</taxon>
        <taxon>Pseudomonadales</taxon>
        <taxon>Marinobacteraceae</taxon>
        <taxon>Marinobacter</taxon>
    </lineage>
</organism>
<evidence type="ECO:0000256" key="1">
    <source>
        <dbReference type="SAM" id="Phobius"/>
    </source>
</evidence>
<dbReference type="Proteomes" id="UP000199675">
    <property type="component" value="Unassembled WGS sequence"/>
</dbReference>
<keyword evidence="1" id="KW-0812">Transmembrane</keyword>
<dbReference type="OrthoDB" id="9553772at2"/>
<protein>
    <recommendedName>
        <fullName evidence="4">DUF4760 domain-containing protein</fullName>
    </recommendedName>
</protein>
<dbReference type="RefSeq" id="WP_091816994.1">
    <property type="nucleotide sequence ID" value="NZ_FNNE01000011.1"/>
</dbReference>
<feature type="transmembrane region" description="Helical" evidence="1">
    <location>
        <begin position="6"/>
        <end position="29"/>
    </location>
</feature>
<evidence type="ECO:0008006" key="4">
    <source>
        <dbReference type="Google" id="ProtNLM"/>
    </source>
</evidence>
<accession>A0A1H3D3M1</accession>
<keyword evidence="1" id="KW-0472">Membrane</keyword>
<proteinExistence type="predicted"/>
<evidence type="ECO:0000313" key="2">
    <source>
        <dbReference type="EMBL" id="SDX61001.1"/>
    </source>
</evidence>
<name>A0A1H3D3M1_9GAMM</name>
<dbReference type="AlphaFoldDB" id="A0A1H3D3M1"/>
<sequence length="192" mass="22641">MIAESVILVNLLVTLICVWAAMIVNSKFLRPAALNRKRFAIYELRDSLAILAMKGVVNEKSEEYVTLTRLMNNCLNSTKDFSITNFLKLQSKIVTDKKLRSHLESILEKIRNEEMPEEYRKIVSQFFEVSREIYEHKTWMLVNILRPLIFIFGFFAHGVKALRRIRNFLVYQKNRIDNIEHEIEENISKFAI</sequence>
<keyword evidence="3" id="KW-1185">Reference proteome</keyword>
<gene>
    <name evidence="2" type="ORF">SAMN04487960_111126</name>
</gene>
<dbReference type="EMBL" id="FNNE01000011">
    <property type="protein sequence ID" value="SDX61001.1"/>
    <property type="molecule type" value="Genomic_DNA"/>
</dbReference>
<keyword evidence="1" id="KW-1133">Transmembrane helix</keyword>
<evidence type="ECO:0000313" key="3">
    <source>
        <dbReference type="Proteomes" id="UP000199675"/>
    </source>
</evidence>
<reference evidence="2 3" key="1">
    <citation type="submission" date="2016-10" db="EMBL/GenBank/DDBJ databases">
        <authorList>
            <person name="de Groot N.N."/>
        </authorList>
    </citation>
    <scope>NUCLEOTIDE SEQUENCE [LARGE SCALE GENOMIC DNA]</scope>
    <source>
        <strain evidence="2 3">CGMCC 1.7059</strain>
    </source>
</reference>